<dbReference type="OrthoDB" id="7550577at2759"/>
<evidence type="ECO:0000259" key="2">
    <source>
        <dbReference type="PROSITE" id="PS50994"/>
    </source>
</evidence>
<dbReference type="Proteomes" id="UP000504618">
    <property type="component" value="Unplaced"/>
</dbReference>
<dbReference type="RefSeq" id="XP_024890785.1">
    <property type="nucleotide sequence ID" value="XM_025035017.1"/>
</dbReference>
<feature type="region of interest" description="Disordered" evidence="1">
    <location>
        <begin position="309"/>
        <end position="408"/>
    </location>
</feature>
<dbReference type="Gene3D" id="3.30.70.270">
    <property type="match status" value="1"/>
</dbReference>
<gene>
    <name evidence="4" type="primary">LOC112466753</name>
</gene>
<keyword evidence="3" id="KW-1185">Reference proteome</keyword>
<dbReference type="GO" id="GO:0071897">
    <property type="term" value="P:DNA biosynthetic process"/>
    <property type="evidence" value="ECO:0007669"/>
    <property type="project" value="UniProtKB-ARBA"/>
</dbReference>
<dbReference type="InterPro" id="IPR012337">
    <property type="entry name" value="RNaseH-like_sf"/>
</dbReference>
<dbReference type="GO" id="GO:0003676">
    <property type="term" value="F:nucleic acid binding"/>
    <property type="evidence" value="ECO:0007669"/>
    <property type="project" value="InterPro"/>
</dbReference>
<dbReference type="PANTHER" id="PTHR37984:SF5">
    <property type="entry name" value="PROTEIN NYNRIN-LIKE"/>
    <property type="match status" value="1"/>
</dbReference>
<name>A0A6J1RDB4_9HYME</name>
<feature type="domain" description="Integrase catalytic" evidence="2">
    <location>
        <begin position="77"/>
        <end position="251"/>
    </location>
</feature>
<accession>A0A6J1RDB4</accession>
<dbReference type="InterPro" id="IPR043502">
    <property type="entry name" value="DNA/RNA_pol_sf"/>
</dbReference>
<reference evidence="4" key="1">
    <citation type="submission" date="2025-08" db="UniProtKB">
        <authorList>
            <consortium name="RefSeq"/>
        </authorList>
    </citation>
    <scope>IDENTIFICATION</scope>
    <source>
        <tissue evidence="4">Whole body</tissue>
    </source>
</reference>
<dbReference type="SUPFAM" id="SSF53098">
    <property type="entry name" value="Ribonuclease H-like"/>
    <property type="match status" value="1"/>
</dbReference>
<dbReference type="PROSITE" id="PS50994">
    <property type="entry name" value="INTEGRASE"/>
    <property type="match status" value="1"/>
</dbReference>
<feature type="non-terminal residue" evidence="4">
    <location>
        <position position="408"/>
    </location>
</feature>
<dbReference type="PANTHER" id="PTHR37984">
    <property type="entry name" value="PROTEIN CBG26694"/>
    <property type="match status" value="1"/>
</dbReference>
<dbReference type="InterPro" id="IPR001584">
    <property type="entry name" value="Integrase_cat-core"/>
</dbReference>
<dbReference type="InterPro" id="IPR050951">
    <property type="entry name" value="Retrovirus_Pol_polyprotein"/>
</dbReference>
<sequence>MNEYRDCVAINLSELGLATNIVMDIKELPDFRKLKRQTVRVPFPMPNPDDHLEQIRDCDLFIILDLAHGYLQVPLTEEAMPKTAIITPDETVEYALSRAPVGESDQMNEYGVFTLVNEYDEITMNQNSDKTIGPKDTKVSGVVRALEKFVQEYGVPCKIILDRGTCFTSSRFAEFCSEQEIHHTLNSPRHPQANGQIKRINFTLIPVLQASLQDNEGRDWDSKLLEAQRNLNDASNATTRKSAFELLYGYQARRNEGELRKVTDERDIVYIRVAPIATSESTRLQRKYRGPLAVTQVLHQDTYKVADLRQEEPGRRYASTAHASQLKVWRPHEEDNSSESDDGDVDSVSSQKEKQIREQEDGETTRVQADNQPDAEESEIENSQTRRLKRERQMPVHLRDYETLLSKD</sequence>
<proteinExistence type="predicted"/>
<evidence type="ECO:0000313" key="3">
    <source>
        <dbReference type="Proteomes" id="UP000504618"/>
    </source>
</evidence>
<dbReference type="GO" id="GO:0015074">
    <property type="term" value="P:DNA integration"/>
    <property type="evidence" value="ECO:0007669"/>
    <property type="project" value="InterPro"/>
</dbReference>
<dbReference type="SUPFAM" id="SSF56672">
    <property type="entry name" value="DNA/RNA polymerases"/>
    <property type="match status" value="1"/>
</dbReference>
<evidence type="ECO:0000256" key="1">
    <source>
        <dbReference type="SAM" id="MobiDB-lite"/>
    </source>
</evidence>
<dbReference type="InterPro" id="IPR036397">
    <property type="entry name" value="RNaseH_sf"/>
</dbReference>
<feature type="compositionally biased region" description="Acidic residues" evidence="1">
    <location>
        <begin position="336"/>
        <end position="345"/>
    </location>
</feature>
<dbReference type="GeneID" id="112466753"/>
<dbReference type="Gene3D" id="3.30.420.10">
    <property type="entry name" value="Ribonuclease H-like superfamily/Ribonuclease H"/>
    <property type="match status" value="1"/>
</dbReference>
<protein>
    <submittedName>
        <fullName evidence="4">Uncharacterized protein LOC112466753</fullName>
    </submittedName>
</protein>
<dbReference type="AlphaFoldDB" id="A0A6J1RDB4"/>
<evidence type="ECO:0000313" key="4">
    <source>
        <dbReference type="RefSeq" id="XP_024890785.1"/>
    </source>
</evidence>
<organism evidence="3 4">
    <name type="scientific">Temnothorax curvispinosus</name>
    <dbReference type="NCBI Taxonomy" id="300111"/>
    <lineage>
        <taxon>Eukaryota</taxon>
        <taxon>Metazoa</taxon>
        <taxon>Ecdysozoa</taxon>
        <taxon>Arthropoda</taxon>
        <taxon>Hexapoda</taxon>
        <taxon>Insecta</taxon>
        <taxon>Pterygota</taxon>
        <taxon>Neoptera</taxon>
        <taxon>Endopterygota</taxon>
        <taxon>Hymenoptera</taxon>
        <taxon>Apocrita</taxon>
        <taxon>Aculeata</taxon>
        <taxon>Formicoidea</taxon>
        <taxon>Formicidae</taxon>
        <taxon>Myrmicinae</taxon>
        <taxon>Temnothorax</taxon>
    </lineage>
</organism>
<dbReference type="Gene3D" id="3.10.10.10">
    <property type="entry name" value="HIV Type 1 Reverse Transcriptase, subunit A, domain 1"/>
    <property type="match status" value="1"/>
</dbReference>
<feature type="compositionally biased region" description="Basic and acidic residues" evidence="1">
    <location>
        <begin position="391"/>
        <end position="408"/>
    </location>
</feature>
<dbReference type="InterPro" id="IPR043128">
    <property type="entry name" value="Rev_trsase/Diguanyl_cyclase"/>
</dbReference>
<dbReference type="GO" id="GO:0042575">
    <property type="term" value="C:DNA polymerase complex"/>
    <property type="evidence" value="ECO:0007669"/>
    <property type="project" value="UniProtKB-ARBA"/>
</dbReference>